<evidence type="ECO:0000313" key="2">
    <source>
        <dbReference type="Proteomes" id="UP001370348"/>
    </source>
</evidence>
<organism evidence="1 2">
    <name type="scientific">Pendulispora albinea</name>
    <dbReference type="NCBI Taxonomy" id="2741071"/>
    <lineage>
        <taxon>Bacteria</taxon>
        <taxon>Pseudomonadati</taxon>
        <taxon>Myxococcota</taxon>
        <taxon>Myxococcia</taxon>
        <taxon>Myxococcales</taxon>
        <taxon>Sorangiineae</taxon>
        <taxon>Pendulisporaceae</taxon>
        <taxon>Pendulispora</taxon>
    </lineage>
</organism>
<accession>A0ABZ2MC38</accession>
<dbReference type="RefSeq" id="WP_394829681.1">
    <property type="nucleotide sequence ID" value="NZ_CP089984.1"/>
</dbReference>
<dbReference type="Proteomes" id="UP001370348">
    <property type="component" value="Chromosome"/>
</dbReference>
<sequence>MANNIKESLSKLESSDGFIGAAVVDSESGMCLGSVGGGPINLELAGAANSEVVRAKRKAMKALNLRDDIEDILISLGKQYHLIRPLKSRPGIFFYLALDRAKANLAMARFGLSEVETEIVL</sequence>
<proteinExistence type="predicted"/>
<reference evidence="1 2" key="1">
    <citation type="submission" date="2021-12" db="EMBL/GenBank/DDBJ databases">
        <title>Discovery of the Pendulisporaceae a myxobacterial family with distinct sporulation behavior and unique specialized metabolism.</title>
        <authorList>
            <person name="Garcia R."/>
            <person name="Popoff A."/>
            <person name="Bader C.D."/>
            <person name="Loehr J."/>
            <person name="Walesch S."/>
            <person name="Walt C."/>
            <person name="Boldt J."/>
            <person name="Bunk B."/>
            <person name="Haeckl F.J.F.P.J."/>
            <person name="Gunesch A.P."/>
            <person name="Birkelbach J."/>
            <person name="Nuebel U."/>
            <person name="Pietschmann T."/>
            <person name="Bach T."/>
            <person name="Mueller R."/>
        </authorList>
    </citation>
    <scope>NUCLEOTIDE SEQUENCE [LARGE SCALE GENOMIC DNA]</scope>
    <source>
        <strain evidence="1 2">MSr11954</strain>
    </source>
</reference>
<keyword evidence="2" id="KW-1185">Reference proteome</keyword>
<dbReference type="SUPFAM" id="SSF103196">
    <property type="entry name" value="Roadblock/LC7 domain"/>
    <property type="match status" value="1"/>
</dbReference>
<dbReference type="EMBL" id="CP089984">
    <property type="protein sequence ID" value="WXB20080.1"/>
    <property type="molecule type" value="Genomic_DNA"/>
</dbReference>
<evidence type="ECO:0000313" key="1">
    <source>
        <dbReference type="EMBL" id="WXB20080.1"/>
    </source>
</evidence>
<name>A0ABZ2MC38_9BACT</name>
<evidence type="ECO:0008006" key="3">
    <source>
        <dbReference type="Google" id="ProtNLM"/>
    </source>
</evidence>
<protein>
    <recommendedName>
        <fullName evidence="3">Late endosomal/lysosomal adaptor and MAPK and MTOR activator 5</fullName>
    </recommendedName>
</protein>
<gene>
    <name evidence="1" type="ORF">LZC94_23010</name>
</gene>